<protein>
    <recommendedName>
        <fullName evidence="4">Chordopoxvirus fusion protein</fullName>
    </recommendedName>
</protein>
<dbReference type="STRING" id="39841.SAMN05660836_00935"/>
<dbReference type="OrthoDB" id="5498961at2"/>
<dbReference type="PANTHER" id="PTHR38753">
    <property type="entry name" value="SLR1441 PROTEIN"/>
    <property type="match status" value="1"/>
</dbReference>
<evidence type="ECO:0000313" key="2">
    <source>
        <dbReference type="EMBL" id="SFM63181.1"/>
    </source>
</evidence>
<dbReference type="Proteomes" id="UP000199611">
    <property type="component" value="Unassembled WGS sequence"/>
</dbReference>
<evidence type="ECO:0000256" key="1">
    <source>
        <dbReference type="SAM" id="Coils"/>
    </source>
</evidence>
<name>A0A1I4SFT6_9BACT</name>
<dbReference type="Gene3D" id="1.10.287.950">
    <property type="entry name" value="Methyl-accepting chemotaxis protein"/>
    <property type="match status" value="1"/>
</dbReference>
<gene>
    <name evidence="2" type="ORF">SAMN05660836_00935</name>
</gene>
<dbReference type="RefSeq" id="WP_093393848.1">
    <property type="nucleotide sequence ID" value="NZ_FOUU01000002.1"/>
</dbReference>
<organism evidence="2 3">
    <name type="scientific">Thermodesulforhabdus norvegica</name>
    <dbReference type="NCBI Taxonomy" id="39841"/>
    <lineage>
        <taxon>Bacteria</taxon>
        <taxon>Pseudomonadati</taxon>
        <taxon>Thermodesulfobacteriota</taxon>
        <taxon>Syntrophobacteria</taxon>
        <taxon>Syntrophobacterales</taxon>
        <taxon>Thermodesulforhabdaceae</taxon>
        <taxon>Thermodesulforhabdus</taxon>
    </lineage>
</organism>
<keyword evidence="1" id="KW-0175">Coiled coil</keyword>
<feature type="coiled-coil region" evidence="1">
    <location>
        <begin position="45"/>
        <end position="202"/>
    </location>
</feature>
<evidence type="ECO:0000313" key="3">
    <source>
        <dbReference type="Proteomes" id="UP000199611"/>
    </source>
</evidence>
<dbReference type="PANTHER" id="PTHR38753:SF1">
    <property type="entry name" value="SLR1441 PROTEIN"/>
    <property type="match status" value="1"/>
</dbReference>
<dbReference type="EMBL" id="FOUU01000002">
    <property type="protein sequence ID" value="SFM63181.1"/>
    <property type="molecule type" value="Genomic_DNA"/>
</dbReference>
<evidence type="ECO:0008006" key="4">
    <source>
        <dbReference type="Google" id="ProtNLM"/>
    </source>
</evidence>
<proteinExistence type="predicted"/>
<keyword evidence="3" id="KW-1185">Reference proteome</keyword>
<sequence length="337" mass="39331">MPVSVAFIRKLEKVSPDLREILLGLLEELERQRAESVGKQEFDDLRNIVRDLAEAQQRAAEKIEALAEAQRRTEQRVEELAEAQKRTEQRVEELAEAQRRTDERLNSLALKVEELAEAQKRTEQRVEELAEAQRRTDERLNSLALKVEELAEAQKRTEQRVEELAEAQRRTDERLNALAVRVEELAEAQKRTEMELRALASEHRKTREQLGGLAITVGYRLEDEAFRSLPRLLERDYQIVVEGRLRRQFVRDKSGKYVEVNIIGEGRRGEEKVTIIGEGKSQLSRKDVDRFIQRRLKRLEGVFENIFPVLVTYMISEPEVEEYVKARGLALYYSFDF</sequence>
<dbReference type="SUPFAM" id="SSF58104">
    <property type="entry name" value="Methyl-accepting chemotaxis protein (MCP) signaling domain"/>
    <property type="match status" value="1"/>
</dbReference>
<reference evidence="2 3" key="1">
    <citation type="submission" date="2016-10" db="EMBL/GenBank/DDBJ databases">
        <authorList>
            <person name="de Groot N.N."/>
        </authorList>
    </citation>
    <scope>NUCLEOTIDE SEQUENCE [LARGE SCALE GENOMIC DNA]</scope>
    <source>
        <strain evidence="2 3">DSM 9990</strain>
    </source>
</reference>
<dbReference type="AlphaFoldDB" id="A0A1I4SFT6"/>
<accession>A0A1I4SFT6</accession>